<dbReference type="SMART" id="SM00091">
    <property type="entry name" value="PAS"/>
    <property type="match status" value="1"/>
</dbReference>
<dbReference type="Pfam" id="PF00990">
    <property type="entry name" value="GGDEF"/>
    <property type="match status" value="1"/>
</dbReference>
<feature type="domain" description="PAS" evidence="5">
    <location>
        <begin position="206"/>
        <end position="278"/>
    </location>
</feature>
<dbReference type="PANTHER" id="PTHR45138:SF9">
    <property type="entry name" value="DIGUANYLATE CYCLASE DGCM-RELATED"/>
    <property type="match status" value="1"/>
</dbReference>
<proteinExistence type="predicted"/>
<dbReference type="PROSITE" id="PS50887">
    <property type="entry name" value="GGDEF"/>
    <property type="match status" value="1"/>
</dbReference>
<dbReference type="PROSITE" id="PS50110">
    <property type="entry name" value="RESPONSE_REGULATORY"/>
    <property type="match status" value="1"/>
</dbReference>
<accession>A0ABS9K672</accession>
<evidence type="ECO:0000256" key="1">
    <source>
        <dbReference type="ARBA" id="ARBA00012528"/>
    </source>
</evidence>
<dbReference type="EC" id="2.7.7.65" evidence="1"/>
<evidence type="ECO:0000259" key="6">
    <source>
        <dbReference type="PROSITE" id="PS50113"/>
    </source>
</evidence>
<dbReference type="InterPro" id="IPR043128">
    <property type="entry name" value="Rev_trsase/Diguanyl_cyclase"/>
</dbReference>
<evidence type="ECO:0000256" key="3">
    <source>
        <dbReference type="PROSITE-ProRule" id="PRU00169"/>
    </source>
</evidence>
<dbReference type="RefSeq" id="WP_275712060.1">
    <property type="nucleotide sequence ID" value="NZ_JAKLTN010000004.1"/>
</dbReference>
<dbReference type="InterPro" id="IPR001789">
    <property type="entry name" value="Sig_transdc_resp-reg_receiver"/>
</dbReference>
<dbReference type="InterPro" id="IPR000014">
    <property type="entry name" value="PAS"/>
</dbReference>
<dbReference type="SUPFAM" id="SSF55785">
    <property type="entry name" value="PYP-like sensor domain (PAS domain)"/>
    <property type="match status" value="1"/>
</dbReference>
<evidence type="ECO:0000259" key="7">
    <source>
        <dbReference type="PROSITE" id="PS50887"/>
    </source>
</evidence>
<dbReference type="SUPFAM" id="SSF55073">
    <property type="entry name" value="Nucleotide cyclase"/>
    <property type="match status" value="1"/>
</dbReference>
<keyword evidence="8" id="KW-0808">Transferase</keyword>
<feature type="domain" description="GGDEF" evidence="7">
    <location>
        <begin position="388"/>
        <end position="521"/>
    </location>
</feature>
<dbReference type="EMBL" id="JAKLTN010000004">
    <property type="protein sequence ID" value="MCG2578671.1"/>
    <property type="molecule type" value="Genomic_DNA"/>
</dbReference>
<dbReference type="SUPFAM" id="SSF52172">
    <property type="entry name" value="CheY-like"/>
    <property type="match status" value="1"/>
</dbReference>
<dbReference type="Proteomes" id="UP001165384">
    <property type="component" value="Unassembled WGS sequence"/>
</dbReference>
<dbReference type="Pfam" id="PF00072">
    <property type="entry name" value="Response_reg"/>
    <property type="match status" value="1"/>
</dbReference>
<evidence type="ECO:0000259" key="4">
    <source>
        <dbReference type="PROSITE" id="PS50110"/>
    </source>
</evidence>
<dbReference type="InterPro" id="IPR011006">
    <property type="entry name" value="CheY-like_superfamily"/>
</dbReference>
<evidence type="ECO:0000256" key="2">
    <source>
        <dbReference type="ARBA" id="ARBA00034247"/>
    </source>
</evidence>
<dbReference type="Gene3D" id="3.30.70.270">
    <property type="match status" value="1"/>
</dbReference>
<evidence type="ECO:0000259" key="5">
    <source>
        <dbReference type="PROSITE" id="PS50112"/>
    </source>
</evidence>
<dbReference type="InterPro" id="IPR000700">
    <property type="entry name" value="PAS-assoc_C"/>
</dbReference>
<dbReference type="CDD" id="cd17535">
    <property type="entry name" value="REC_NarL-like"/>
    <property type="match status" value="1"/>
</dbReference>
<dbReference type="InterPro" id="IPR013656">
    <property type="entry name" value="PAS_4"/>
</dbReference>
<reference evidence="8" key="1">
    <citation type="submission" date="2022-01" db="EMBL/GenBank/DDBJ databases">
        <authorList>
            <person name="Jo J.-H."/>
            <person name="Im W.-T."/>
        </authorList>
    </citation>
    <scope>NUCLEOTIDE SEQUENCE</scope>
    <source>
        <strain evidence="8">XY25</strain>
    </source>
</reference>
<gene>
    <name evidence="8" type="ORF">LZ012_16860</name>
</gene>
<dbReference type="InterPro" id="IPR050469">
    <property type="entry name" value="Diguanylate_Cyclase"/>
</dbReference>
<feature type="modified residue" description="4-aspartylphosphate" evidence="3">
    <location>
        <position position="79"/>
    </location>
</feature>
<evidence type="ECO:0000313" key="9">
    <source>
        <dbReference type="Proteomes" id="UP001165384"/>
    </source>
</evidence>
<name>A0ABS9K672_9RHOO</name>
<dbReference type="InterPro" id="IPR035965">
    <property type="entry name" value="PAS-like_dom_sf"/>
</dbReference>
<feature type="domain" description="Response regulatory" evidence="4">
    <location>
        <begin position="28"/>
        <end position="144"/>
    </location>
</feature>
<comment type="catalytic activity">
    <reaction evidence="2">
        <text>2 GTP = 3',3'-c-di-GMP + 2 diphosphate</text>
        <dbReference type="Rhea" id="RHEA:24898"/>
        <dbReference type="ChEBI" id="CHEBI:33019"/>
        <dbReference type="ChEBI" id="CHEBI:37565"/>
        <dbReference type="ChEBI" id="CHEBI:58805"/>
        <dbReference type="EC" id="2.7.7.65"/>
    </reaction>
</comment>
<dbReference type="InterPro" id="IPR029787">
    <property type="entry name" value="Nucleotide_cyclase"/>
</dbReference>
<dbReference type="InterPro" id="IPR058245">
    <property type="entry name" value="NreC/VraR/RcsB-like_REC"/>
</dbReference>
<dbReference type="CDD" id="cd01949">
    <property type="entry name" value="GGDEF"/>
    <property type="match status" value="1"/>
</dbReference>
<dbReference type="NCBIfam" id="TIGR00254">
    <property type="entry name" value="GGDEF"/>
    <property type="match status" value="1"/>
</dbReference>
<dbReference type="PROSITE" id="PS50112">
    <property type="entry name" value="PAS"/>
    <property type="match status" value="1"/>
</dbReference>
<dbReference type="SMART" id="SM00448">
    <property type="entry name" value="REC"/>
    <property type="match status" value="1"/>
</dbReference>
<dbReference type="PROSITE" id="PS50113">
    <property type="entry name" value="PAC"/>
    <property type="match status" value="1"/>
</dbReference>
<organism evidence="8 9">
    <name type="scientific">Dechloromonas hankyongensis</name>
    <dbReference type="NCBI Taxonomy" id="2908002"/>
    <lineage>
        <taxon>Bacteria</taxon>
        <taxon>Pseudomonadati</taxon>
        <taxon>Pseudomonadota</taxon>
        <taxon>Betaproteobacteria</taxon>
        <taxon>Rhodocyclales</taxon>
        <taxon>Azonexaceae</taxon>
        <taxon>Dechloromonas</taxon>
    </lineage>
</organism>
<keyword evidence="3" id="KW-0597">Phosphoprotein</keyword>
<comment type="caution">
    <text evidence="8">The sequence shown here is derived from an EMBL/GenBank/DDBJ whole genome shotgun (WGS) entry which is preliminary data.</text>
</comment>
<feature type="domain" description="PAC" evidence="6">
    <location>
        <begin position="297"/>
        <end position="349"/>
    </location>
</feature>
<protein>
    <recommendedName>
        <fullName evidence="1">diguanylate cyclase</fullName>
        <ecNumber evidence="1">2.7.7.65</ecNumber>
    </recommendedName>
</protein>
<dbReference type="Gene3D" id="3.40.50.2300">
    <property type="match status" value="1"/>
</dbReference>
<sequence>MHRIIETRLRDCTRLSPGARGLTPMPLRVLIADDHRIFRESLRHILDLDPELSVVDAVGDGNALLESAHQHHPDVVCMDVMMPGLDGIETTRRLLASQPEAKVIGLTAYPDRHYVLEMLNAGARGYVTKSEATEELQNAIRSVCQNQIYFCPEVSASLLDPGQARPPGEVPRSLRLSPDSQEVRTLLDEIGRAPVPAGRPIPTPDEFARLQQIVEGSTIPAFVLDQRHVITHWNKACETLTGMPASRMLGTREPWRPFYPEARPVMADLILDGAREHELRRYYAGKFHKSKLIDGAYEAEDFFPRLGASGAWIYFTAAPLHDAVGRVIGTIETLQDFTVRHQTETVLKQSEAHYRHLSITDNLTGLFNSRHFYKQLKSEIGRAIRYSHPLSLMMLDVDNFKKYNDTYGHLEGDEVLKQLADVIRNCLRLGDNGFRIGGEEFAVIMPDTDVESARLVAERLRATFAAVRLKPRPDLTTHSTASIGVTHYRPYEKLTAFIRRGDAGCYQAKHQGKNCVVVPEGRHAPEHEAKGTS</sequence>
<evidence type="ECO:0000313" key="8">
    <source>
        <dbReference type="EMBL" id="MCG2578671.1"/>
    </source>
</evidence>
<keyword evidence="9" id="KW-1185">Reference proteome</keyword>
<dbReference type="SMART" id="SM00267">
    <property type="entry name" value="GGDEF"/>
    <property type="match status" value="1"/>
</dbReference>
<dbReference type="Pfam" id="PF08448">
    <property type="entry name" value="PAS_4"/>
    <property type="match status" value="1"/>
</dbReference>
<dbReference type="Gene3D" id="3.30.450.20">
    <property type="entry name" value="PAS domain"/>
    <property type="match status" value="1"/>
</dbReference>
<dbReference type="InterPro" id="IPR000160">
    <property type="entry name" value="GGDEF_dom"/>
</dbReference>
<keyword evidence="8" id="KW-0548">Nucleotidyltransferase</keyword>
<dbReference type="GO" id="GO:0052621">
    <property type="term" value="F:diguanylate cyclase activity"/>
    <property type="evidence" value="ECO:0007669"/>
    <property type="project" value="UniProtKB-EC"/>
</dbReference>
<dbReference type="PANTHER" id="PTHR45138">
    <property type="entry name" value="REGULATORY COMPONENTS OF SENSORY TRANSDUCTION SYSTEM"/>
    <property type="match status" value="1"/>
</dbReference>